<evidence type="ECO:0000313" key="1">
    <source>
        <dbReference type="EMBL" id="DAD77690.1"/>
    </source>
</evidence>
<accession>A0A8S5M643</accession>
<organism evidence="1">
    <name type="scientific">Siphoviridae sp. ctCOj19</name>
    <dbReference type="NCBI Taxonomy" id="2826193"/>
    <lineage>
        <taxon>Viruses</taxon>
        <taxon>Duplodnaviria</taxon>
        <taxon>Heunggongvirae</taxon>
        <taxon>Uroviricota</taxon>
        <taxon>Caudoviricetes</taxon>
    </lineage>
</organism>
<name>A0A8S5M643_9CAUD</name>
<proteinExistence type="predicted"/>
<reference evidence="1" key="1">
    <citation type="journal article" date="2021" name="Proc. Natl. Acad. Sci. U.S.A.">
        <title>A Catalog of Tens of Thousands of Viruses from Human Metagenomes Reveals Hidden Associations with Chronic Diseases.</title>
        <authorList>
            <person name="Tisza M.J."/>
            <person name="Buck C.B."/>
        </authorList>
    </citation>
    <scope>NUCLEOTIDE SEQUENCE</scope>
    <source>
        <strain evidence="1">CtCOj19</strain>
    </source>
</reference>
<dbReference type="EMBL" id="BK014831">
    <property type="protein sequence ID" value="DAD77690.1"/>
    <property type="molecule type" value="Genomic_DNA"/>
</dbReference>
<protein>
    <submittedName>
        <fullName evidence="1">Uncharacterized protein</fullName>
    </submittedName>
</protein>
<sequence>MMEQEEKEYLKSLKKPILNVLRFMEVGDVEAWPMRRVDSVRNTIHKLLRQTEKEGKILSFTTKWAGNEIVVERVK</sequence>